<name>A0A8S4PQE9_OWEFU</name>
<dbReference type="EMBL" id="CAIIXF020000009">
    <property type="protein sequence ID" value="CAH1795091.1"/>
    <property type="molecule type" value="Genomic_DNA"/>
</dbReference>
<feature type="domain" description="Mutator-like transposase" evidence="1">
    <location>
        <begin position="3"/>
        <end position="110"/>
    </location>
</feature>
<protein>
    <recommendedName>
        <fullName evidence="1">Mutator-like transposase domain-containing protein</fullName>
    </recommendedName>
</protein>
<gene>
    <name evidence="2" type="ORF">OFUS_LOCUS19679</name>
</gene>
<sequence>TGYLGDGDSKSYASVANHQPPIYDKAITKLECADHIQKRMGKRLMEKEAACKGKPYTEENGRKYSGIGGAGQLTSKAQKRIQGHYGTAIRNNKGDKEAMRSGIWAIYYHLEG</sequence>
<feature type="non-terminal residue" evidence="2">
    <location>
        <position position="1"/>
    </location>
</feature>
<proteinExistence type="predicted"/>
<reference evidence="2" key="1">
    <citation type="submission" date="2022-03" db="EMBL/GenBank/DDBJ databases">
        <authorList>
            <person name="Martin C."/>
        </authorList>
    </citation>
    <scope>NUCLEOTIDE SEQUENCE</scope>
</reference>
<dbReference type="OrthoDB" id="6277804at2759"/>
<evidence type="ECO:0000313" key="3">
    <source>
        <dbReference type="Proteomes" id="UP000749559"/>
    </source>
</evidence>
<organism evidence="2 3">
    <name type="scientific">Owenia fusiformis</name>
    <name type="common">Polychaete worm</name>
    <dbReference type="NCBI Taxonomy" id="6347"/>
    <lineage>
        <taxon>Eukaryota</taxon>
        <taxon>Metazoa</taxon>
        <taxon>Spiralia</taxon>
        <taxon>Lophotrochozoa</taxon>
        <taxon>Annelida</taxon>
        <taxon>Polychaeta</taxon>
        <taxon>Sedentaria</taxon>
        <taxon>Canalipalpata</taxon>
        <taxon>Sabellida</taxon>
        <taxon>Oweniida</taxon>
        <taxon>Oweniidae</taxon>
        <taxon>Owenia</taxon>
    </lineage>
</organism>
<dbReference type="Proteomes" id="UP000749559">
    <property type="component" value="Unassembled WGS sequence"/>
</dbReference>
<comment type="caution">
    <text evidence="2">The sequence shown here is derived from an EMBL/GenBank/DDBJ whole genome shotgun (WGS) entry which is preliminary data.</text>
</comment>
<accession>A0A8S4PQE9</accession>
<dbReference type="InterPro" id="IPR049012">
    <property type="entry name" value="Mutator_transp_dom"/>
</dbReference>
<dbReference type="Pfam" id="PF20700">
    <property type="entry name" value="Mutator"/>
    <property type="match status" value="1"/>
</dbReference>
<evidence type="ECO:0000259" key="1">
    <source>
        <dbReference type="Pfam" id="PF20700"/>
    </source>
</evidence>
<dbReference type="AlphaFoldDB" id="A0A8S4PQE9"/>
<evidence type="ECO:0000313" key="2">
    <source>
        <dbReference type="EMBL" id="CAH1795091.1"/>
    </source>
</evidence>
<keyword evidence="3" id="KW-1185">Reference proteome</keyword>